<comment type="caution">
    <text evidence="3">The sequence shown here is derived from an EMBL/GenBank/DDBJ whole genome shotgun (WGS) entry which is preliminary data.</text>
</comment>
<evidence type="ECO:0000259" key="2">
    <source>
        <dbReference type="PROSITE" id="PS50157"/>
    </source>
</evidence>
<dbReference type="InterPro" id="IPR036236">
    <property type="entry name" value="Znf_C2H2_sf"/>
</dbReference>
<dbReference type="InterPro" id="IPR013087">
    <property type="entry name" value="Znf_C2H2_type"/>
</dbReference>
<gene>
    <name evidence="3" type="primary">Znf7</name>
    <name evidence="3" type="ORF">EUDELE_R10853</name>
</gene>
<feature type="non-terminal residue" evidence="3">
    <location>
        <position position="1"/>
    </location>
</feature>
<protein>
    <submittedName>
        <fullName evidence="3">ZNF7 protein</fullName>
    </submittedName>
</protein>
<evidence type="ECO:0000313" key="4">
    <source>
        <dbReference type="Proteomes" id="UP000533954"/>
    </source>
</evidence>
<dbReference type="Gene3D" id="3.30.160.60">
    <property type="entry name" value="Classic Zinc Finger"/>
    <property type="match status" value="1"/>
</dbReference>
<organism evidence="3 4">
    <name type="scientific">Eudromia elegans</name>
    <name type="common">Elegant crested-tinamou</name>
    <dbReference type="NCBI Taxonomy" id="8805"/>
    <lineage>
        <taxon>Eukaryota</taxon>
        <taxon>Metazoa</taxon>
        <taxon>Chordata</taxon>
        <taxon>Craniata</taxon>
        <taxon>Vertebrata</taxon>
        <taxon>Euteleostomi</taxon>
        <taxon>Archelosauria</taxon>
        <taxon>Archosauria</taxon>
        <taxon>Dinosauria</taxon>
        <taxon>Saurischia</taxon>
        <taxon>Theropoda</taxon>
        <taxon>Coelurosauria</taxon>
        <taxon>Aves</taxon>
        <taxon>Palaeognathae</taxon>
        <taxon>Tinamiformes</taxon>
        <taxon>Tinamidae</taxon>
        <taxon>Eudromia</taxon>
    </lineage>
</organism>
<dbReference type="GO" id="GO:0008270">
    <property type="term" value="F:zinc ion binding"/>
    <property type="evidence" value="ECO:0007669"/>
    <property type="project" value="UniProtKB-KW"/>
</dbReference>
<keyword evidence="4" id="KW-1185">Reference proteome</keyword>
<feature type="domain" description="C2H2-type" evidence="2">
    <location>
        <begin position="101"/>
        <end position="119"/>
    </location>
</feature>
<evidence type="ECO:0000313" key="3">
    <source>
        <dbReference type="EMBL" id="NXA40473.1"/>
    </source>
</evidence>
<feature type="non-terminal residue" evidence="3">
    <location>
        <position position="119"/>
    </location>
</feature>
<dbReference type="EMBL" id="VZSX01000134">
    <property type="protein sequence ID" value="NXA40473.1"/>
    <property type="molecule type" value="Genomic_DNA"/>
</dbReference>
<dbReference type="Proteomes" id="UP000533954">
    <property type="component" value="Unassembled WGS sequence"/>
</dbReference>
<keyword evidence="1" id="KW-0479">Metal-binding</keyword>
<name>A0A7K7VGC8_EUDEL</name>
<evidence type="ECO:0000256" key="1">
    <source>
        <dbReference type="PROSITE-ProRule" id="PRU00042"/>
    </source>
</evidence>
<reference evidence="3 4" key="1">
    <citation type="submission" date="2019-09" db="EMBL/GenBank/DDBJ databases">
        <title>Bird 10,000 Genomes (B10K) Project - Family phase.</title>
        <authorList>
            <person name="Zhang G."/>
        </authorList>
    </citation>
    <scope>NUCLEOTIDE SEQUENCE [LARGE SCALE GENOMIC DNA]</scope>
    <source>
        <strain evidence="3">B10K-LSUMZ-16893</strain>
    </source>
</reference>
<dbReference type="AlphaFoldDB" id="A0A7K7VGC8"/>
<proteinExistence type="predicted"/>
<dbReference type="SUPFAM" id="SSF57667">
    <property type="entry name" value="beta-beta-alpha zinc fingers"/>
    <property type="match status" value="2"/>
</dbReference>
<dbReference type="PROSITE" id="PS50157">
    <property type="entry name" value="ZINC_FINGER_C2H2_2"/>
    <property type="match status" value="1"/>
</dbReference>
<keyword evidence="1" id="KW-0862">Zinc</keyword>
<sequence length="119" mass="13263">ERPYKCSKCRKGSDLIRHLQIHTGERASTQVQRVWQGLHPPFQQPCVHSQEEPGALLKTEHQHAHRAGKPYKHLRAARALPGALISSATVGRCTHIGEHLYKSPACGKSFSLSSALFKH</sequence>
<accession>A0A7K7VGC8</accession>
<keyword evidence="1" id="KW-0863">Zinc-finger</keyword>